<organism evidence="1 2">
    <name type="scientific">Portunus trituberculatus</name>
    <name type="common">Swimming crab</name>
    <name type="synonym">Neptunus trituberculatus</name>
    <dbReference type="NCBI Taxonomy" id="210409"/>
    <lineage>
        <taxon>Eukaryota</taxon>
        <taxon>Metazoa</taxon>
        <taxon>Ecdysozoa</taxon>
        <taxon>Arthropoda</taxon>
        <taxon>Crustacea</taxon>
        <taxon>Multicrustacea</taxon>
        <taxon>Malacostraca</taxon>
        <taxon>Eumalacostraca</taxon>
        <taxon>Eucarida</taxon>
        <taxon>Decapoda</taxon>
        <taxon>Pleocyemata</taxon>
        <taxon>Brachyura</taxon>
        <taxon>Eubrachyura</taxon>
        <taxon>Portunoidea</taxon>
        <taxon>Portunidae</taxon>
        <taxon>Portuninae</taxon>
        <taxon>Portunus</taxon>
    </lineage>
</organism>
<name>A0A5B7GHB8_PORTR</name>
<reference evidence="1 2" key="1">
    <citation type="submission" date="2019-05" db="EMBL/GenBank/DDBJ databases">
        <title>Another draft genome of Portunus trituberculatus and its Hox gene families provides insights of decapod evolution.</title>
        <authorList>
            <person name="Jeong J.-H."/>
            <person name="Song I."/>
            <person name="Kim S."/>
            <person name="Choi T."/>
            <person name="Kim D."/>
            <person name="Ryu S."/>
            <person name="Kim W."/>
        </authorList>
    </citation>
    <scope>NUCLEOTIDE SEQUENCE [LARGE SCALE GENOMIC DNA]</scope>
    <source>
        <tissue evidence="1">Muscle</tissue>
    </source>
</reference>
<comment type="caution">
    <text evidence="1">The sequence shown here is derived from an EMBL/GenBank/DDBJ whole genome shotgun (WGS) entry which is preliminary data.</text>
</comment>
<sequence>MGDGVGWGVVTPPFTTPAPLHKITIRLLLRTGIALLKGQYRSQPSLLHIRSRRRTTDFASFGLHQHSQRYYAPNRLCLSTATYQDPVPPSHALYHNKLVKDSIG</sequence>
<keyword evidence="2" id="KW-1185">Reference proteome</keyword>
<proteinExistence type="predicted"/>
<gene>
    <name evidence="1" type="ORF">E2C01_053644</name>
</gene>
<protein>
    <submittedName>
        <fullName evidence="1">Uncharacterized protein</fullName>
    </submittedName>
</protein>
<dbReference type="AlphaFoldDB" id="A0A5B7GHB8"/>
<accession>A0A5B7GHB8</accession>
<dbReference type="Proteomes" id="UP000324222">
    <property type="component" value="Unassembled WGS sequence"/>
</dbReference>
<evidence type="ECO:0000313" key="2">
    <source>
        <dbReference type="Proteomes" id="UP000324222"/>
    </source>
</evidence>
<evidence type="ECO:0000313" key="1">
    <source>
        <dbReference type="EMBL" id="MPC59620.1"/>
    </source>
</evidence>
<dbReference type="EMBL" id="VSRR010016717">
    <property type="protein sequence ID" value="MPC59620.1"/>
    <property type="molecule type" value="Genomic_DNA"/>
</dbReference>